<evidence type="ECO:0000256" key="12">
    <source>
        <dbReference type="PIRSR" id="PIRSR603542-1"/>
    </source>
</evidence>
<feature type="domain" description="4'-phosphopantetheinyl transferase" evidence="14">
    <location>
        <begin position="134"/>
        <end position="218"/>
    </location>
</feature>
<evidence type="ECO:0000256" key="9">
    <source>
        <dbReference type="ARBA" id="ARBA00031996"/>
    </source>
</evidence>
<evidence type="ECO:0000313" key="16">
    <source>
        <dbReference type="EMBL" id="SFV33376.1"/>
    </source>
</evidence>
<comment type="function">
    <text evidence="1">Involved in the biosynthesis of the siderophore enterobactin (enterochelin), which is a macrocyclic trimeric lactone of N-(2,3-dihydroxybenzoyl)-serine. The serine trilactone serves as a scaffolding for the three catechol functionalities that provide hexadentate coordination for the tightly ligated iron(2+) atoms. Plays an essential role in the assembly of the enterobactin by catalyzing the transfer of the 4'-phosphopantetheine (Ppant) moiety from coenzyme A to the apo-domains of both EntB (ArCP domain) and EntF (PCP domain) to yield their holo-forms which make them competent for the activation of 2,3-dihydroxybenzoate (DHB) and L-serine, respectively.</text>
</comment>
<dbReference type="UniPathway" id="UPA00017"/>
<dbReference type="PANTHER" id="PTHR38096:SF1">
    <property type="entry name" value="ENTEROBACTIN SYNTHASE COMPONENT D"/>
    <property type="match status" value="1"/>
</dbReference>
<feature type="domain" description="4'-phosphopantetheinyl transferase N-terminal" evidence="15">
    <location>
        <begin position="61"/>
        <end position="126"/>
    </location>
</feature>
<evidence type="ECO:0000256" key="7">
    <source>
        <dbReference type="ARBA" id="ARBA00023191"/>
    </source>
</evidence>
<evidence type="ECO:0000256" key="1">
    <source>
        <dbReference type="ARBA" id="ARBA00003937"/>
    </source>
</evidence>
<dbReference type="Pfam" id="PF17837">
    <property type="entry name" value="4PPT_N"/>
    <property type="match status" value="1"/>
</dbReference>
<feature type="binding site" evidence="12">
    <location>
        <position position="71"/>
    </location>
    <ligand>
        <name>CoA</name>
        <dbReference type="ChEBI" id="CHEBI:57287"/>
    </ligand>
</feature>
<organism evidence="16 17">
    <name type="scientific">Hyphomicrobium facile</name>
    <dbReference type="NCBI Taxonomy" id="51670"/>
    <lineage>
        <taxon>Bacteria</taxon>
        <taxon>Pseudomonadati</taxon>
        <taxon>Pseudomonadota</taxon>
        <taxon>Alphaproteobacteria</taxon>
        <taxon>Hyphomicrobiales</taxon>
        <taxon>Hyphomicrobiaceae</taxon>
        <taxon>Hyphomicrobium</taxon>
    </lineage>
</organism>
<evidence type="ECO:0000256" key="2">
    <source>
        <dbReference type="ARBA" id="ARBA00004993"/>
    </source>
</evidence>
<evidence type="ECO:0000256" key="4">
    <source>
        <dbReference type="ARBA" id="ARBA00011503"/>
    </source>
</evidence>
<comment type="subunit">
    <text evidence="4">EntB, EntD, EntE, and EntF form a multienzyme complex called enterobactin synthase.</text>
</comment>
<evidence type="ECO:0000259" key="15">
    <source>
        <dbReference type="Pfam" id="PF17837"/>
    </source>
</evidence>
<keyword evidence="13" id="KW-0479">Metal-binding</keyword>
<evidence type="ECO:0000256" key="5">
    <source>
        <dbReference type="ARBA" id="ARBA00019087"/>
    </source>
</evidence>
<dbReference type="EMBL" id="FPCH01000002">
    <property type="protein sequence ID" value="SFV33376.1"/>
    <property type="molecule type" value="Genomic_DNA"/>
</dbReference>
<dbReference type="PANTHER" id="PTHR38096">
    <property type="entry name" value="ENTEROBACTIN SYNTHASE COMPONENT D"/>
    <property type="match status" value="1"/>
</dbReference>
<dbReference type="InterPro" id="IPR041354">
    <property type="entry name" value="4PPT_N"/>
</dbReference>
<dbReference type="GO" id="GO:0009239">
    <property type="term" value="P:enterobactin biosynthetic process"/>
    <property type="evidence" value="ECO:0007669"/>
    <property type="project" value="UniProtKB-UniPathway"/>
</dbReference>
<dbReference type="Pfam" id="PF01648">
    <property type="entry name" value="ACPS"/>
    <property type="match status" value="1"/>
</dbReference>
<dbReference type="InterPro" id="IPR003542">
    <property type="entry name" value="Enbac_synth_compD-like"/>
</dbReference>
<evidence type="ECO:0000256" key="11">
    <source>
        <dbReference type="ARBA" id="ARBA00049191"/>
    </source>
</evidence>
<comment type="cofactor">
    <cofactor evidence="13">
        <name>Mg(2+)</name>
        <dbReference type="ChEBI" id="CHEBI:18420"/>
    </cofactor>
</comment>
<comment type="catalytic activity">
    <reaction evidence="11">
        <text>apo-[peptidyl-carrier protein] + CoA = holo-[peptidyl-carrier protein] + adenosine 3',5'-bisphosphate + H(+)</text>
        <dbReference type="Rhea" id="RHEA:46228"/>
        <dbReference type="Rhea" id="RHEA-COMP:11479"/>
        <dbReference type="Rhea" id="RHEA-COMP:11480"/>
        <dbReference type="ChEBI" id="CHEBI:15378"/>
        <dbReference type="ChEBI" id="CHEBI:29999"/>
        <dbReference type="ChEBI" id="CHEBI:57287"/>
        <dbReference type="ChEBI" id="CHEBI:58343"/>
        <dbReference type="ChEBI" id="CHEBI:64479"/>
    </reaction>
</comment>
<dbReference type="InterPro" id="IPR008278">
    <property type="entry name" value="4-PPantetheinyl_Trfase_dom"/>
</dbReference>
<dbReference type="GO" id="GO:0005886">
    <property type="term" value="C:plasma membrane"/>
    <property type="evidence" value="ECO:0007669"/>
    <property type="project" value="TreeGrafter"/>
</dbReference>
<sequence length="252" mass="27124">MRLNSHPWPTSRRYGAKNLRLAPGVVWTNAVNYFAELLDPRIAIAEAPLTGEPPDLQAGEALVVARAVPRRRLEFAIGRNCARKAMTALGYADAALPRGHDRMPVWPVDLVGSITHTGGWAAAAVARRDQGFVAIGIDLEPADELAFDLWDSVCNSAERETLAAICGVTPGVAAHLIFCMKEAAFKCQYPLSGAMLEFADFAVDVDAQAGTFAATYKRAVPGFQMHDRLIGRFAIRDGYIASAVVVTSEPAS</sequence>
<comment type="pathway">
    <text evidence="2">Siderophore biosynthesis; enterobactin biosynthesis.</text>
</comment>
<dbReference type="OrthoDB" id="8210607at2"/>
<evidence type="ECO:0000256" key="8">
    <source>
        <dbReference type="ARBA" id="ARBA00029894"/>
    </source>
</evidence>
<keyword evidence="13" id="KW-0460">Magnesium</keyword>
<dbReference type="SUPFAM" id="SSF56214">
    <property type="entry name" value="4'-phosphopantetheinyl transferase"/>
    <property type="match status" value="1"/>
</dbReference>
<evidence type="ECO:0000256" key="3">
    <source>
        <dbReference type="ARBA" id="ARBA00008342"/>
    </source>
</evidence>
<dbReference type="Proteomes" id="UP000199423">
    <property type="component" value="Unassembled WGS sequence"/>
</dbReference>
<dbReference type="GO" id="GO:0009366">
    <property type="term" value="C:enterobactin synthetase complex"/>
    <property type="evidence" value="ECO:0007669"/>
    <property type="project" value="InterPro"/>
</dbReference>
<feature type="binding site" evidence="12">
    <location>
        <position position="182"/>
    </location>
    <ligand>
        <name>CoA</name>
        <dbReference type="ChEBI" id="CHEBI:57287"/>
    </ligand>
</feature>
<protein>
    <recommendedName>
        <fullName evidence="5">Enterobactin synthase component D</fullName>
    </recommendedName>
    <alternativeName>
        <fullName evidence="8">4'-phosphopantetheinyl transferase EntD</fullName>
    </alternativeName>
    <alternativeName>
        <fullName evidence="9">Enterochelin synthase D</fullName>
    </alternativeName>
</protein>
<feature type="binding site" evidence="13">
    <location>
        <position position="140"/>
    </location>
    <ligand>
        <name>Mg(2+)</name>
        <dbReference type="ChEBI" id="CHEBI:18420"/>
    </ligand>
</feature>
<feature type="binding site" evidence="13">
    <location>
        <position position="138"/>
    </location>
    <ligand>
        <name>Mg(2+)</name>
        <dbReference type="ChEBI" id="CHEBI:18420"/>
    </ligand>
</feature>
<name>A0A1I7NFQ3_9HYPH</name>
<dbReference type="InterPro" id="IPR037143">
    <property type="entry name" value="4-PPantetheinyl_Trfase_dom_sf"/>
</dbReference>
<dbReference type="RefSeq" id="WP_092867452.1">
    <property type="nucleotide sequence ID" value="NZ_FPCH01000002.1"/>
</dbReference>
<evidence type="ECO:0000256" key="13">
    <source>
        <dbReference type="PIRSR" id="PIRSR603542-2"/>
    </source>
</evidence>
<comment type="catalytic activity">
    <reaction evidence="10">
        <text>apo-[aryl-carrier protein] + CoA = holo-[aryl-carrier protein] + adenosine 3',5'-bisphosphate + H(+)</text>
        <dbReference type="Rhea" id="RHEA:48404"/>
        <dbReference type="Rhea" id="RHEA-COMP:15903"/>
        <dbReference type="Rhea" id="RHEA-COMP:17557"/>
        <dbReference type="ChEBI" id="CHEBI:15378"/>
        <dbReference type="ChEBI" id="CHEBI:29999"/>
        <dbReference type="ChEBI" id="CHEBI:57287"/>
        <dbReference type="ChEBI" id="CHEBI:58343"/>
        <dbReference type="ChEBI" id="CHEBI:64479"/>
    </reaction>
</comment>
<proteinExistence type="inferred from homology"/>
<dbReference type="GO" id="GO:0000287">
    <property type="term" value="F:magnesium ion binding"/>
    <property type="evidence" value="ECO:0007669"/>
    <property type="project" value="InterPro"/>
</dbReference>
<dbReference type="AlphaFoldDB" id="A0A1I7NFQ3"/>
<keyword evidence="17" id="KW-1185">Reference proteome</keyword>
<dbReference type="PRINTS" id="PR01399">
    <property type="entry name" value="ENTSNTHTASED"/>
</dbReference>
<feature type="binding site" evidence="12">
    <location>
        <position position="186"/>
    </location>
    <ligand>
        <name>CoA</name>
        <dbReference type="ChEBI" id="CHEBI:57287"/>
    </ligand>
</feature>
<feature type="binding site" evidence="12">
    <location>
        <position position="196"/>
    </location>
    <ligand>
        <name>CoA</name>
        <dbReference type="ChEBI" id="CHEBI:57287"/>
    </ligand>
</feature>
<reference evidence="17" key="1">
    <citation type="submission" date="2016-10" db="EMBL/GenBank/DDBJ databases">
        <authorList>
            <person name="Varghese N."/>
            <person name="Submissions S."/>
        </authorList>
    </citation>
    <scope>NUCLEOTIDE SEQUENCE [LARGE SCALE GENOMIC DNA]</scope>
    <source>
        <strain evidence="17">DSM 1565</strain>
    </source>
</reference>
<accession>A0A1I7NFQ3</accession>
<gene>
    <name evidence="16" type="ORF">SAMN04488557_1954</name>
</gene>
<evidence type="ECO:0000256" key="6">
    <source>
        <dbReference type="ARBA" id="ARBA00022679"/>
    </source>
</evidence>
<feature type="binding site" evidence="12">
    <location>
        <position position="138"/>
    </location>
    <ligand>
        <name>CoA</name>
        <dbReference type="ChEBI" id="CHEBI:57287"/>
    </ligand>
</feature>
<feature type="binding site" evidence="12">
    <location>
        <position position="79"/>
    </location>
    <ligand>
        <name>CoA</name>
        <dbReference type="ChEBI" id="CHEBI:57287"/>
    </ligand>
</feature>
<evidence type="ECO:0000256" key="10">
    <source>
        <dbReference type="ARBA" id="ARBA00049176"/>
    </source>
</evidence>
<evidence type="ECO:0000259" key="14">
    <source>
        <dbReference type="Pfam" id="PF01648"/>
    </source>
</evidence>
<feature type="binding site" evidence="12">
    <location>
        <begin position="115"/>
        <end position="116"/>
    </location>
    <ligand>
        <name>CoA</name>
        <dbReference type="ChEBI" id="CHEBI:57287"/>
    </ligand>
</feature>
<comment type="similarity">
    <text evidence="3">Belongs to the P-Pant transferase superfamily. EntD family.</text>
</comment>
<keyword evidence="6 16" id="KW-0808">Transferase</keyword>
<keyword evidence="7" id="KW-0259">Enterobactin biosynthesis</keyword>
<dbReference type="STRING" id="51670.SAMN04488557_1954"/>
<evidence type="ECO:0000313" key="17">
    <source>
        <dbReference type="Proteomes" id="UP000199423"/>
    </source>
</evidence>
<dbReference type="GO" id="GO:0008897">
    <property type="term" value="F:holo-[acyl-carrier-protein] synthase activity"/>
    <property type="evidence" value="ECO:0007669"/>
    <property type="project" value="InterPro"/>
</dbReference>